<evidence type="ECO:0000313" key="3">
    <source>
        <dbReference type="Proteomes" id="UP000077748"/>
    </source>
</evidence>
<feature type="chain" id="PRO_5008391861" evidence="1">
    <location>
        <begin position="25"/>
        <end position="254"/>
    </location>
</feature>
<name>A0A1A9KKP4_9PSED</name>
<dbReference type="Proteomes" id="UP000077748">
    <property type="component" value="Chromosome"/>
</dbReference>
<feature type="signal peptide" evidence="1">
    <location>
        <begin position="1"/>
        <end position="24"/>
    </location>
</feature>
<reference evidence="2 3" key="1">
    <citation type="submission" date="2016-05" db="EMBL/GenBank/DDBJ databases">
        <title>Genome Sequence of Pseudomonas citronellolis Strain SJTE-3, an Estrogens and Persistent Organic Pollutants degradation strain.</title>
        <authorList>
            <person name="Liang R."/>
        </authorList>
    </citation>
    <scope>NUCLEOTIDE SEQUENCE [LARGE SCALE GENOMIC DNA]</scope>
    <source>
        <strain evidence="2 3">SJTE-3</strain>
    </source>
</reference>
<organism evidence="2 3">
    <name type="scientific">Pseudomonas citronellolis</name>
    <dbReference type="NCBI Taxonomy" id="53408"/>
    <lineage>
        <taxon>Bacteria</taxon>
        <taxon>Pseudomonadati</taxon>
        <taxon>Pseudomonadota</taxon>
        <taxon>Gammaproteobacteria</taxon>
        <taxon>Pseudomonadales</taxon>
        <taxon>Pseudomonadaceae</taxon>
        <taxon>Pseudomonas</taxon>
    </lineage>
</organism>
<dbReference type="AlphaFoldDB" id="A0A1A9KKP4"/>
<dbReference type="RefSeq" id="WP_009614032.1">
    <property type="nucleotide sequence ID" value="NZ_CP015878.1"/>
</dbReference>
<accession>A0A1A9KKP4</accession>
<protein>
    <submittedName>
        <fullName evidence="2">Uncharacterized protein</fullName>
    </submittedName>
</protein>
<sequence>MNRKYLLQYLFVCILTLLALPARANLPSDEQQLQAMQVDACRALGSLMLLRGEGFQENHANQLKADLAALDTAVKSYAKADDGLRKAHQALLAQIQAGTTYGPKEEDLPWTYLPDLSRALRDFLGQVERFVPPSAADELPLWQVPVRIEYLSVQYLARSYLGVLEIAREAPQSYLGQDEKTLLPLISRSLSRLPPGAASGKLQMRWNYLETALGDMNSKSNALVSASGRPWAPIIVERHARELAGQLMQLSQAQ</sequence>
<proteinExistence type="predicted"/>
<keyword evidence="1" id="KW-0732">Signal</keyword>
<evidence type="ECO:0000256" key="1">
    <source>
        <dbReference type="SAM" id="SignalP"/>
    </source>
</evidence>
<gene>
    <name evidence="2" type="ORF">A9C11_30545</name>
</gene>
<dbReference type="EMBL" id="CP015878">
    <property type="protein sequence ID" value="ANI18074.1"/>
    <property type="molecule type" value="Genomic_DNA"/>
</dbReference>
<evidence type="ECO:0000313" key="2">
    <source>
        <dbReference type="EMBL" id="ANI18074.1"/>
    </source>
</evidence>